<feature type="compositionally biased region" description="Acidic residues" evidence="8">
    <location>
        <begin position="910"/>
        <end position="926"/>
    </location>
</feature>
<dbReference type="Proteomes" id="UP000516437">
    <property type="component" value="Chromosome 6"/>
</dbReference>
<feature type="compositionally biased region" description="Basic and acidic residues" evidence="8">
    <location>
        <begin position="877"/>
        <end position="909"/>
    </location>
</feature>
<evidence type="ECO:0000256" key="7">
    <source>
        <dbReference type="SAM" id="Coils"/>
    </source>
</evidence>
<keyword evidence="1 6" id="KW-0694">RNA-binding</keyword>
<dbReference type="FunFam" id="2.170.150.80:FF:000009">
    <property type="entry name" value="NAC domain-containing protein 8"/>
    <property type="match status" value="1"/>
</dbReference>
<feature type="region of interest" description="Disordered" evidence="8">
    <location>
        <begin position="540"/>
        <end position="562"/>
    </location>
</feature>
<protein>
    <submittedName>
        <fullName evidence="11">NAC domain-containing protein 8</fullName>
    </submittedName>
</protein>
<evidence type="ECO:0000313" key="11">
    <source>
        <dbReference type="EMBL" id="KAB1211699.1"/>
    </source>
</evidence>
<keyword evidence="3" id="KW-0238">DNA-binding</keyword>
<keyword evidence="5" id="KW-0539">Nucleus</keyword>
<sequence>MHRDSTGETVTQNKKQLGAEKVIREVFKTLLRNSVSSLKLGEHGCYVPTIYHIDTISVLEPQASRHASTGTRAPRPNLVPRTRTWLINSRGLARKVRNAACSPAHEIKDYGANRECPECHYRIDNSDVFPEWPGLPLGVKFDPSDAQILEHLAAKCGVGNSKAHLFIDEFIPTLEGDQGICYTHPENLPGAKRDGSSIHFFYRTVNAYASGHRKRRKIHGQHSLTKEHVRWHKTGKTKPVTENGVQKGFKKIMVLYKSSQKGSRPDKSNWVMHQYHLGTEEEEKEGEFVVSKIFYQQPKQTDNNDSGLVVEDPDIMTPRTSPRTPKASPPNPPRPGKSVKSVLSDDVTESDRLLSSAQEPEYVSEASRATLPGIQSEDHTEYPAWLAGESQAVENTDLNCMDDSLLCKEIFDSFAPLSHSGLNHLSHSGFVSNTTEVTGNNNASSGIADLANIDLDTPPDFQLTASDNGTFTTDSLISCFCPAFLRKNLVFLRDVSPSPISSNVIPPSLASEDSSLISSHAFLGPLKVWLRSMSTSKGRSMRSKVERRMQRESGKTLREKRRAQKLKKKLMTEEERLIYNLKRVASIAFWVSLNSCTWCTGVPFIDKANQAKKKVALLLQKLKKYELPELPPPRHDPELFTPEQLQAFKKIGFRNKNYVPVGVRGVFGGVVQNMHLHWKFHETVQVCCDNFPKEKIKEMATMLARLSGGIVINVHNVKTIIMFRGRNYRQPKNLIPINTLTKRKALFKARFEQALESQKLNIKQVEQQLRRMGVNPEDPVAVASIQRVASTFFNAIDRKEGSPYVFREEKQQFTQPPENWEESEPNIDSDQEELDRFIAEIEDAADKEWVAEEAAEKEERGQIRYWNREEFGGRFRRSETRGDDNFYGNDEVKRARGWKETRGKQRTDDSYENDNDISEGEDEWDSDDVRDASGLESDADDSNQVLDRARVSRASRSREDNVHGFKNNRSFKINSEANFRRKTTEEDSDSENMLSDLESARWQLDAKEEHDSHPSRAANYDYRSSSDEEEDLYHTTGNEKNVVSEDESGADDSDETQSGYNISKVAWQKRDRISRVTNAEPFVRKSEANFRGKIAEEDSGSEDTFSNLENEMWESDAEDDPKTSVAQRYSTGDEENHHQEKSYGVDDEKTKTRKEKDEAWDSD</sequence>
<evidence type="ECO:0000256" key="1">
    <source>
        <dbReference type="ARBA" id="ARBA00022884"/>
    </source>
</evidence>
<evidence type="ECO:0000259" key="10">
    <source>
        <dbReference type="PROSITE" id="PS51295"/>
    </source>
</evidence>
<comment type="caution">
    <text evidence="11">The sequence shown here is derived from an EMBL/GenBank/DDBJ whole genome shotgun (WGS) entry which is preliminary data.</text>
</comment>
<feature type="region of interest" description="Disordered" evidence="8">
    <location>
        <begin position="299"/>
        <end position="373"/>
    </location>
</feature>
<dbReference type="AlphaFoldDB" id="A0A6A1VFP2"/>
<dbReference type="SMART" id="SM01103">
    <property type="entry name" value="CRS1_YhbY"/>
    <property type="match status" value="1"/>
</dbReference>
<evidence type="ECO:0000256" key="3">
    <source>
        <dbReference type="ARBA" id="ARBA00023125"/>
    </source>
</evidence>
<feature type="compositionally biased region" description="Basic and acidic residues" evidence="8">
    <location>
        <begin position="543"/>
        <end position="557"/>
    </location>
</feature>
<dbReference type="InterPro" id="IPR036093">
    <property type="entry name" value="NAC_dom_sf"/>
</dbReference>
<evidence type="ECO:0000256" key="8">
    <source>
        <dbReference type="SAM" id="MobiDB-lite"/>
    </source>
</evidence>
<feature type="compositionally biased region" description="Polar residues" evidence="8">
    <location>
        <begin position="967"/>
        <end position="977"/>
    </location>
</feature>
<reference evidence="11 12" key="1">
    <citation type="journal article" date="2019" name="Plant Biotechnol. J.">
        <title>The red bayberry genome and genetic basis of sex determination.</title>
        <authorList>
            <person name="Jia H.M."/>
            <person name="Jia H.J."/>
            <person name="Cai Q.L."/>
            <person name="Wang Y."/>
            <person name="Zhao H.B."/>
            <person name="Yang W.F."/>
            <person name="Wang G.Y."/>
            <person name="Li Y.H."/>
            <person name="Zhan D.L."/>
            <person name="Shen Y.T."/>
            <person name="Niu Q.F."/>
            <person name="Chang L."/>
            <person name="Qiu J."/>
            <person name="Zhao L."/>
            <person name="Xie H.B."/>
            <person name="Fu W.Y."/>
            <person name="Jin J."/>
            <person name="Li X.W."/>
            <person name="Jiao Y."/>
            <person name="Zhou C.C."/>
            <person name="Tu T."/>
            <person name="Chai C.Y."/>
            <person name="Gao J.L."/>
            <person name="Fan L.J."/>
            <person name="van de Weg E."/>
            <person name="Wang J.Y."/>
            <person name="Gao Z.S."/>
        </authorList>
    </citation>
    <scope>NUCLEOTIDE SEQUENCE [LARGE SCALE GENOMIC DNA]</scope>
    <source>
        <tissue evidence="11">Leaves</tissue>
    </source>
</reference>
<feature type="compositionally biased region" description="Basic and acidic residues" evidence="8">
    <location>
        <begin position="1134"/>
        <end position="1163"/>
    </location>
</feature>
<dbReference type="GO" id="GO:0003723">
    <property type="term" value="F:RNA binding"/>
    <property type="evidence" value="ECO:0007669"/>
    <property type="project" value="UniProtKB-UniRule"/>
</dbReference>
<dbReference type="GO" id="GO:0003677">
    <property type="term" value="F:DNA binding"/>
    <property type="evidence" value="ECO:0007669"/>
    <property type="project" value="UniProtKB-KW"/>
</dbReference>
<feature type="coiled-coil region" evidence="7">
    <location>
        <begin position="748"/>
        <end position="775"/>
    </location>
</feature>
<accession>A0A6A1VFP2</accession>
<dbReference type="Pfam" id="PF01985">
    <property type="entry name" value="CRS1_YhbY"/>
    <property type="match status" value="1"/>
</dbReference>
<feature type="domain" description="NAC" evidence="9">
    <location>
        <begin position="135"/>
        <end position="296"/>
    </location>
</feature>
<dbReference type="EMBL" id="RXIC02000024">
    <property type="protein sequence ID" value="KAB1211699.1"/>
    <property type="molecule type" value="Genomic_DNA"/>
</dbReference>
<feature type="region of interest" description="Disordered" evidence="8">
    <location>
        <begin position="877"/>
        <end position="1163"/>
    </location>
</feature>
<feature type="compositionally biased region" description="Basic and acidic residues" evidence="8">
    <location>
        <begin position="1082"/>
        <end position="1096"/>
    </location>
</feature>
<dbReference type="PANTHER" id="PTHR31426">
    <property type="entry name" value="GROUP II INTRON SPLICING FACTOR CRS1-LIKE"/>
    <property type="match status" value="1"/>
</dbReference>
<dbReference type="InterPro" id="IPR040286">
    <property type="entry name" value="At3g25440-like"/>
</dbReference>
<dbReference type="Gene3D" id="2.170.150.80">
    <property type="entry name" value="NAC domain"/>
    <property type="match status" value="1"/>
</dbReference>
<dbReference type="SUPFAM" id="SSF75471">
    <property type="entry name" value="YhbY-like"/>
    <property type="match status" value="1"/>
</dbReference>
<feature type="compositionally biased region" description="Basic and acidic residues" evidence="8">
    <location>
        <begin position="1004"/>
        <end position="1014"/>
    </location>
</feature>
<proteinExistence type="predicted"/>
<name>A0A6A1VFP2_9ROSI</name>
<evidence type="ECO:0000259" key="9">
    <source>
        <dbReference type="PROSITE" id="PS51005"/>
    </source>
</evidence>
<dbReference type="InterPro" id="IPR001890">
    <property type="entry name" value="RNA-binding_CRM"/>
</dbReference>
<keyword evidence="7" id="KW-0175">Coiled coil</keyword>
<organism evidence="11 12">
    <name type="scientific">Morella rubra</name>
    <name type="common">Chinese bayberry</name>
    <dbReference type="NCBI Taxonomy" id="262757"/>
    <lineage>
        <taxon>Eukaryota</taxon>
        <taxon>Viridiplantae</taxon>
        <taxon>Streptophyta</taxon>
        <taxon>Embryophyta</taxon>
        <taxon>Tracheophyta</taxon>
        <taxon>Spermatophyta</taxon>
        <taxon>Magnoliopsida</taxon>
        <taxon>eudicotyledons</taxon>
        <taxon>Gunneridae</taxon>
        <taxon>Pentapetalae</taxon>
        <taxon>rosids</taxon>
        <taxon>fabids</taxon>
        <taxon>Fagales</taxon>
        <taxon>Myricaceae</taxon>
        <taxon>Morella</taxon>
    </lineage>
</organism>
<dbReference type="InterPro" id="IPR003441">
    <property type="entry name" value="NAC-dom"/>
</dbReference>
<evidence type="ECO:0000256" key="6">
    <source>
        <dbReference type="PROSITE-ProRule" id="PRU00626"/>
    </source>
</evidence>
<dbReference type="GO" id="GO:0006355">
    <property type="term" value="P:regulation of DNA-templated transcription"/>
    <property type="evidence" value="ECO:0007669"/>
    <property type="project" value="InterPro"/>
</dbReference>
<feature type="compositionally biased region" description="Acidic residues" evidence="8">
    <location>
        <begin position="1044"/>
        <end position="1055"/>
    </location>
</feature>
<dbReference type="Gene3D" id="3.30.110.60">
    <property type="entry name" value="YhbY-like"/>
    <property type="match status" value="1"/>
</dbReference>
<keyword evidence="4" id="KW-0804">Transcription</keyword>
<feature type="domain" description="CRM" evidence="10">
    <location>
        <begin position="638"/>
        <end position="735"/>
    </location>
</feature>
<dbReference type="SUPFAM" id="SSF101941">
    <property type="entry name" value="NAC domain"/>
    <property type="match status" value="1"/>
</dbReference>
<dbReference type="InterPro" id="IPR035920">
    <property type="entry name" value="YhbY-like_sf"/>
</dbReference>
<evidence type="ECO:0000313" key="12">
    <source>
        <dbReference type="Proteomes" id="UP000516437"/>
    </source>
</evidence>
<dbReference type="PROSITE" id="PS51295">
    <property type="entry name" value="CRM"/>
    <property type="match status" value="1"/>
</dbReference>
<evidence type="ECO:0000256" key="2">
    <source>
        <dbReference type="ARBA" id="ARBA00023015"/>
    </source>
</evidence>
<keyword evidence="2" id="KW-0805">Transcription regulation</keyword>
<dbReference type="PANTHER" id="PTHR31426:SF4">
    <property type="entry name" value="CRM-DOMAIN CONTAINING FACTOR CFM9, MITOCHONDRIAL"/>
    <property type="match status" value="1"/>
</dbReference>
<gene>
    <name evidence="11" type="ORF">CJ030_MR6G022451</name>
</gene>
<keyword evidence="12" id="KW-1185">Reference proteome</keyword>
<evidence type="ECO:0000256" key="4">
    <source>
        <dbReference type="ARBA" id="ARBA00023163"/>
    </source>
</evidence>
<dbReference type="PROSITE" id="PS51005">
    <property type="entry name" value="NAC"/>
    <property type="match status" value="1"/>
</dbReference>
<evidence type="ECO:0000256" key="5">
    <source>
        <dbReference type="ARBA" id="ARBA00023242"/>
    </source>
</evidence>
<dbReference type="Pfam" id="PF02365">
    <property type="entry name" value="NAM"/>
    <property type="match status" value="1"/>
</dbReference>
<dbReference type="OrthoDB" id="1915442at2759"/>